<keyword evidence="2" id="KW-0808">Transferase</keyword>
<keyword evidence="6" id="KW-1185">Reference proteome</keyword>
<dbReference type="RefSeq" id="WP_277579057.1">
    <property type="nucleotide sequence ID" value="NZ_JANRMI010000004.1"/>
</dbReference>
<dbReference type="PANTHER" id="PTHR34383">
    <property type="entry name" value="POLYPHOSPHATE:AMP PHOSPHOTRANSFERASE-RELATED"/>
    <property type="match status" value="1"/>
</dbReference>
<dbReference type="Proteomes" id="UP001152321">
    <property type="component" value="Unassembled WGS sequence"/>
</dbReference>
<keyword evidence="3 5" id="KW-0418">Kinase</keyword>
<dbReference type="NCBIfam" id="TIGR03709">
    <property type="entry name" value="PPK2_rel_1"/>
    <property type="match status" value="1"/>
</dbReference>
<accession>A0ABT6DL28</accession>
<dbReference type="InterPro" id="IPR022300">
    <property type="entry name" value="PPK2-rel_1"/>
</dbReference>
<evidence type="ECO:0000256" key="1">
    <source>
        <dbReference type="ARBA" id="ARBA00009924"/>
    </source>
</evidence>
<protein>
    <submittedName>
        <fullName evidence="5">Deoxynucleoside kinase</fullName>
    </submittedName>
</protein>
<dbReference type="Gene3D" id="3.40.50.300">
    <property type="entry name" value="P-loop containing nucleotide triphosphate hydrolases"/>
    <property type="match status" value="1"/>
</dbReference>
<organism evidence="5 6">
    <name type="scientific">Bdellovibrio svalbardensis</name>
    <dbReference type="NCBI Taxonomy" id="2972972"/>
    <lineage>
        <taxon>Bacteria</taxon>
        <taxon>Pseudomonadati</taxon>
        <taxon>Bdellovibrionota</taxon>
        <taxon>Bdellovibrionia</taxon>
        <taxon>Bdellovibrionales</taxon>
        <taxon>Pseudobdellovibrionaceae</taxon>
        <taxon>Bdellovibrio</taxon>
    </lineage>
</organism>
<evidence type="ECO:0000313" key="5">
    <source>
        <dbReference type="EMBL" id="MDG0817585.1"/>
    </source>
</evidence>
<dbReference type="EMBL" id="JANRMI010000004">
    <property type="protein sequence ID" value="MDG0817585.1"/>
    <property type="molecule type" value="Genomic_DNA"/>
</dbReference>
<name>A0ABT6DL28_9BACT</name>
<dbReference type="SUPFAM" id="SSF52540">
    <property type="entry name" value="P-loop containing nucleoside triphosphate hydrolases"/>
    <property type="match status" value="1"/>
</dbReference>
<evidence type="ECO:0000256" key="3">
    <source>
        <dbReference type="ARBA" id="ARBA00022777"/>
    </source>
</evidence>
<evidence type="ECO:0000256" key="2">
    <source>
        <dbReference type="ARBA" id="ARBA00022679"/>
    </source>
</evidence>
<dbReference type="InterPro" id="IPR016898">
    <property type="entry name" value="Polyphosphate_phosphotransfera"/>
</dbReference>
<dbReference type="InterPro" id="IPR027417">
    <property type="entry name" value="P-loop_NTPase"/>
</dbReference>
<dbReference type="PIRSF" id="PIRSF028756">
    <property type="entry name" value="PPK2_prd"/>
    <property type="match status" value="1"/>
</dbReference>
<comment type="caution">
    <text evidence="5">The sequence shown here is derived from an EMBL/GenBank/DDBJ whole genome shotgun (WGS) entry which is preliminary data.</text>
</comment>
<feature type="domain" description="Polyphosphate kinase-2-related" evidence="4">
    <location>
        <begin position="27"/>
        <end position="250"/>
    </location>
</feature>
<dbReference type="Pfam" id="PF03976">
    <property type="entry name" value="PPK2"/>
    <property type="match status" value="1"/>
</dbReference>
<evidence type="ECO:0000259" key="4">
    <source>
        <dbReference type="Pfam" id="PF03976"/>
    </source>
</evidence>
<sequence length="279" mass="32649">MTKEKHFFLGNKRLASFPTKGEQFVKLNNEDLETKTHHLGERLADLQEVLFAENKYKILIVLQGLDTSGKDGTVKHVFGATNPQGVRVVSFKAPTELEQSHDYLWRVHKALPANGEMVIFNRSHYEDYVVPKVHKSLPAKTTTQRLKDIYAFEKMLTNENTVIFKFFLNISLDEQARRLQQRLENDNKHWKFSLSDLTERRYWKEYHKAYEEVIRATHSKESPWAIIPADNKGIRNYIISKILVDRLESLHPKLPKFDSKVIRQLKAEADRILPKQKPL</sequence>
<gene>
    <name evidence="5" type="ORF">NWE73_14490</name>
</gene>
<comment type="similarity">
    <text evidence="1">Belongs to the polyphosphate kinase 2 (PPK2) family. Class I subfamily.</text>
</comment>
<proteinExistence type="inferred from homology"/>
<dbReference type="GO" id="GO:0016301">
    <property type="term" value="F:kinase activity"/>
    <property type="evidence" value="ECO:0007669"/>
    <property type="project" value="UniProtKB-KW"/>
</dbReference>
<dbReference type="PANTHER" id="PTHR34383:SF3">
    <property type="entry name" value="POLYPHOSPHATE:AMP PHOSPHOTRANSFERASE"/>
    <property type="match status" value="1"/>
</dbReference>
<reference evidence="5" key="1">
    <citation type="submission" date="2022-08" db="EMBL/GenBank/DDBJ databases">
        <title>Novel Bdellovibrio Species Isolated from Svalbard: Designation Bdellovibrio svalbardensis.</title>
        <authorList>
            <person name="Mitchell R.J."/>
            <person name="Choi S.Y."/>
        </authorList>
    </citation>
    <scope>NUCLEOTIDE SEQUENCE</scope>
    <source>
        <strain evidence="5">PAP01</strain>
    </source>
</reference>
<dbReference type="InterPro" id="IPR022488">
    <property type="entry name" value="PPK2-related"/>
</dbReference>
<evidence type="ECO:0000313" key="6">
    <source>
        <dbReference type="Proteomes" id="UP001152321"/>
    </source>
</evidence>